<sequence length="290" mass="32482">MLWVTLALGSALFLGFYDIAKKKALTGNAVLPVLFFVSLTCTAVLLPVYFLGKIPSLALSEHLMLLVKAAIVTASWIFTFNAVSRLPLSLTAPIRASAPIFTIAMAVAIMGERPSSFEWIGIGFAMVSYFLISIASRKETGHFFTNIWILSMFFGTFLGSCSGVYDKFLLQRAKLDPLAIQFYFNIYMACIQAFSILLLCFLQRNKPDRKRFEFRWIILAVGVLLVIADRFYFLAVHEPDALISVVTVIRRSNVLISFAGGLIFFKEKRTKLKYVAMVGILIGLFFFGLK</sequence>
<dbReference type="InterPro" id="IPR037185">
    <property type="entry name" value="EmrE-like"/>
</dbReference>
<feature type="transmembrane region" description="Helical" evidence="1">
    <location>
        <begin position="180"/>
        <end position="202"/>
    </location>
</feature>
<comment type="caution">
    <text evidence="3">The sequence shown here is derived from an EMBL/GenBank/DDBJ whole genome shotgun (WGS) entry which is preliminary data.</text>
</comment>
<dbReference type="SUPFAM" id="SSF103481">
    <property type="entry name" value="Multidrug resistance efflux transporter EmrE"/>
    <property type="match status" value="2"/>
</dbReference>
<reference evidence="3 4" key="1">
    <citation type="submission" date="2017-11" db="EMBL/GenBank/DDBJ databases">
        <title>Animal gut microbial communities from fecal samples from Wisconsin, USA.</title>
        <authorList>
            <person name="Neumann A."/>
        </authorList>
    </citation>
    <scope>NUCLEOTIDE SEQUENCE [LARGE SCALE GENOMIC DNA]</scope>
    <source>
        <strain evidence="3 4">UWS3</strain>
    </source>
</reference>
<evidence type="ECO:0000313" key="4">
    <source>
        <dbReference type="Proteomes" id="UP000231134"/>
    </source>
</evidence>
<proteinExistence type="predicted"/>
<feature type="transmembrane region" description="Helical" evidence="1">
    <location>
        <begin position="214"/>
        <end position="235"/>
    </location>
</feature>
<keyword evidence="1" id="KW-0472">Membrane</keyword>
<feature type="transmembrane region" description="Helical" evidence="1">
    <location>
        <begin position="241"/>
        <end position="265"/>
    </location>
</feature>
<keyword evidence="1" id="KW-0812">Transmembrane</keyword>
<keyword evidence="1" id="KW-1133">Transmembrane helix</keyword>
<dbReference type="PANTHER" id="PTHR22911:SF137">
    <property type="entry name" value="SOLUTE CARRIER FAMILY 35 MEMBER G2-RELATED"/>
    <property type="match status" value="1"/>
</dbReference>
<dbReference type="Pfam" id="PF00892">
    <property type="entry name" value="EamA"/>
    <property type="match status" value="1"/>
</dbReference>
<feature type="transmembrane region" description="Helical" evidence="1">
    <location>
        <begin position="117"/>
        <end position="135"/>
    </location>
</feature>
<feature type="transmembrane region" description="Helical" evidence="1">
    <location>
        <begin position="147"/>
        <end position="165"/>
    </location>
</feature>
<organism evidence="3 4">
    <name type="scientific">Hallerella succinigenes</name>
    <dbReference type="NCBI Taxonomy" id="1896222"/>
    <lineage>
        <taxon>Bacteria</taxon>
        <taxon>Pseudomonadati</taxon>
        <taxon>Fibrobacterota</taxon>
        <taxon>Fibrobacteria</taxon>
        <taxon>Fibrobacterales</taxon>
        <taxon>Fibrobacteraceae</taxon>
        <taxon>Hallerella</taxon>
    </lineage>
</organism>
<dbReference type="Gene3D" id="1.10.3730.20">
    <property type="match status" value="1"/>
</dbReference>
<protein>
    <submittedName>
        <fullName evidence="3">Transporter family protein</fullName>
    </submittedName>
</protein>
<feature type="transmembrane region" description="Helical" evidence="1">
    <location>
        <begin position="272"/>
        <end position="289"/>
    </location>
</feature>
<evidence type="ECO:0000256" key="1">
    <source>
        <dbReference type="SAM" id="Phobius"/>
    </source>
</evidence>
<dbReference type="RefSeq" id="WP_100425295.1">
    <property type="nucleotide sequence ID" value="NZ_PGEX01000001.1"/>
</dbReference>
<dbReference type="InterPro" id="IPR000620">
    <property type="entry name" value="EamA_dom"/>
</dbReference>
<dbReference type="Proteomes" id="UP000231134">
    <property type="component" value="Unassembled WGS sequence"/>
</dbReference>
<name>A0A2M9A6R4_9BACT</name>
<feature type="transmembrane region" description="Helical" evidence="1">
    <location>
        <begin position="63"/>
        <end position="83"/>
    </location>
</feature>
<dbReference type="PANTHER" id="PTHR22911">
    <property type="entry name" value="ACYL-MALONYL CONDENSING ENZYME-RELATED"/>
    <property type="match status" value="1"/>
</dbReference>
<gene>
    <name evidence="3" type="ORF">BGX16_1269</name>
</gene>
<feature type="transmembrane region" description="Helical" evidence="1">
    <location>
        <begin position="30"/>
        <end position="51"/>
    </location>
</feature>
<dbReference type="EMBL" id="PGEX01000001">
    <property type="protein sequence ID" value="PJJ41307.1"/>
    <property type="molecule type" value="Genomic_DNA"/>
</dbReference>
<accession>A0A2M9A6R4</accession>
<feature type="domain" description="EamA" evidence="2">
    <location>
        <begin position="2"/>
        <end position="133"/>
    </location>
</feature>
<evidence type="ECO:0000313" key="3">
    <source>
        <dbReference type="EMBL" id="PJJ41307.1"/>
    </source>
</evidence>
<dbReference type="GO" id="GO:0016020">
    <property type="term" value="C:membrane"/>
    <property type="evidence" value="ECO:0007669"/>
    <property type="project" value="InterPro"/>
</dbReference>
<dbReference type="AlphaFoldDB" id="A0A2M9A6R4"/>
<dbReference type="OrthoDB" id="244774at2"/>
<keyword evidence="4" id="KW-1185">Reference proteome</keyword>
<evidence type="ECO:0000259" key="2">
    <source>
        <dbReference type="Pfam" id="PF00892"/>
    </source>
</evidence>